<keyword evidence="3 8" id="KW-0238">DNA-binding</keyword>
<evidence type="ECO:0000313" key="8">
    <source>
        <dbReference type="EMBL" id="PWA41636.1"/>
    </source>
</evidence>
<accession>A0A2U1KXZ5</accession>
<dbReference type="Gene3D" id="2.40.330.10">
    <property type="entry name" value="DNA-binding pseudobarrel domain"/>
    <property type="match status" value="2"/>
</dbReference>
<keyword evidence="6" id="KW-1133">Transmembrane helix</keyword>
<dbReference type="InterPro" id="IPR015300">
    <property type="entry name" value="DNA-bd_pseudobarrel_sf"/>
</dbReference>
<dbReference type="EMBL" id="PKPP01012948">
    <property type="protein sequence ID" value="PWA41636.1"/>
    <property type="molecule type" value="Genomic_DNA"/>
</dbReference>
<dbReference type="PROSITE" id="PS50863">
    <property type="entry name" value="B3"/>
    <property type="match status" value="2"/>
</dbReference>
<comment type="subcellular location">
    <subcellularLocation>
        <location evidence="1">Nucleus</location>
    </subcellularLocation>
</comment>
<keyword evidence="6" id="KW-0812">Transmembrane</keyword>
<dbReference type="Pfam" id="PF02362">
    <property type="entry name" value="B3"/>
    <property type="match status" value="2"/>
</dbReference>
<dbReference type="AlphaFoldDB" id="A0A2U1KXZ5"/>
<dbReference type="SUPFAM" id="SSF101936">
    <property type="entry name" value="DNA-binding pseudobarrel domain"/>
    <property type="match status" value="2"/>
</dbReference>
<evidence type="ECO:0000256" key="5">
    <source>
        <dbReference type="ARBA" id="ARBA00023242"/>
    </source>
</evidence>
<dbReference type="PANTHER" id="PTHR31920:SF122">
    <property type="entry name" value="B3 DOMAIN-CONTAINING PROTEIN REM23"/>
    <property type="match status" value="1"/>
</dbReference>
<evidence type="ECO:0000256" key="3">
    <source>
        <dbReference type="ARBA" id="ARBA00023125"/>
    </source>
</evidence>
<keyword evidence="5" id="KW-0539">Nucleus</keyword>
<keyword evidence="9" id="KW-1185">Reference proteome</keyword>
<sequence length="244" mass="28148">MCMGMIYIVCFMVIGMVKSIYLLCIKGGKEHGMNRLILQPLPPEFVSKHLKNKIPNEPRIQSVYGGHAWGLKIKKVGEIYYFDHGWNNVVKDVSLGYGDFIVFWLVDACTFKMSVYSPNGCEKVLPPIVKRLPSEFVGLVKLDGEGTIMKVLNGKNWPMALRLDKSYRAERYYLSTGWRKFRRRHSLSVGDICVFKLITSEYKLWLAKLTKKKRSLIPSPGEEFLDESKRQCGMPQQHARVIYF</sequence>
<keyword evidence="4" id="KW-0804">Transcription</keyword>
<feature type="domain" description="TF-B3" evidence="7">
    <location>
        <begin position="147"/>
        <end position="212"/>
    </location>
</feature>
<dbReference type="STRING" id="35608.A0A2U1KXZ5"/>
<reference evidence="8 9" key="1">
    <citation type="journal article" date="2018" name="Mol. Plant">
        <title>The genome of Artemisia annua provides insight into the evolution of Asteraceae family and artemisinin biosynthesis.</title>
        <authorList>
            <person name="Shen Q."/>
            <person name="Zhang L."/>
            <person name="Liao Z."/>
            <person name="Wang S."/>
            <person name="Yan T."/>
            <person name="Shi P."/>
            <person name="Liu M."/>
            <person name="Fu X."/>
            <person name="Pan Q."/>
            <person name="Wang Y."/>
            <person name="Lv Z."/>
            <person name="Lu X."/>
            <person name="Zhang F."/>
            <person name="Jiang W."/>
            <person name="Ma Y."/>
            <person name="Chen M."/>
            <person name="Hao X."/>
            <person name="Li L."/>
            <person name="Tang Y."/>
            <person name="Lv G."/>
            <person name="Zhou Y."/>
            <person name="Sun X."/>
            <person name="Brodelius P.E."/>
            <person name="Rose J.K.C."/>
            <person name="Tang K."/>
        </authorList>
    </citation>
    <scope>NUCLEOTIDE SEQUENCE [LARGE SCALE GENOMIC DNA]</scope>
    <source>
        <strain evidence="9">cv. Huhao1</strain>
        <tissue evidence="8">Leaf</tissue>
    </source>
</reference>
<comment type="caution">
    <text evidence="8">The sequence shown here is derived from an EMBL/GenBank/DDBJ whole genome shotgun (WGS) entry which is preliminary data.</text>
</comment>
<keyword evidence="6" id="KW-0472">Membrane</keyword>
<dbReference type="InterPro" id="IPR050655">
    <property type="entry name" value="Plant_B3_domain"/>
</dbReference>
<evidence type="ECO:0000259" key="7">
    <source>
        <dbReference type="PROSITE" id="PS50863"/>
    </source>
</evidence>
<gene>
    <name evidence="8" type="ORF">CTI12_AA552330</name>
</gene>
<evidence type="ECO:0000256" key="2">
    <source>
        <dbReference type="ARBA" id="ARBA00023015"/>
    </source>
</evidence>
<evidence type="ECO:0000256" key="4">
    <source>
        <dbReference type="ARBA" id="ARBA00023163"/>
    </source>
</evidence>
<dbReference type="GO" id="GO:0005634">
    <property type="term" value="C:nucleus"/>
    <property type="evidence" value="ECO:0007669"/>
    <property type="project" value="UniProtKB-SubCell"/>
</dbReference>
<dbReference type="InterPro" id="IPR003340">
    <property type="entry name" value="B3_DNA-bd"/>
</dbReference>
<organism evidence="8 9">
    <name type="scientific">Artemisia annua</name>
    <name type="common">Sweet wormwood</name>
    <dbReference type="NCBI Taxonomy" id="35608"/>
    <lineage>
        <taxon>Eukaryota</taxon>
        <taxon>Viridiplantae</taxon>
        <taxon>Streptophyta</taxon>
        <taxon>Embryophyta</taxon>
        <taxon>Tracheophyta</taxon>
        <taxon>Spermatophyta</taxon>
        <taxon>Magnoliopsida</taxon>
        <taxon>eudicotyledons</taxon>
        <taxon>Gunneridae</taxon>
        <taxon>Pentapetalae</taxon>
        <taxon>asterids</taxon>
        <taxon>campanulids</taxon>
        <taxon>Asterales</taxon>
        <taxon>Asteraceae</taxon>
        <taxon>Asteroideae</taxon>
        <taxon>Anthemideae</taxon>
        <taxon>Artemisiinae</taxon>
        <taxon>Artemisia</taxon>
    </lineage>
</organism>
<protein>
    <submittedName>
        <fullName evidence="8">DNA-binding pseudobarrel domain-containing protein</fullName>
    </submittedName>
</protein>
<dbReference type="PANTHER" id="PTHR31920">
    <property type="entry name" value="B3 DOMAIN-CONTAINING"/>
    <property type="match status" value="1"/>
</dbReference>
<dbReference type="OrthoDB" id="1587285at2759"/>
<evidence type="ECO:0000313" key="9">
    <source>
        <dbReference type="Proteomes" id="UP000245207"/>
    </source>
</evidence>
<name>A0A2U1KXZ5_ARTAN</name>
<feature type="domain" description="TF-B3" evidence="7">
    <location>
        <begin position="41"/>
        <end position="119"/>
    </location>
</feature>
<evidence type="ECO:0000256" key="1">
    <source>
        <dbReference type="ARBA" id="ARBA00004123"/>
    </source>
</evidence>
<keyword evidence="2" id="KW-0805">Transcription regulation</keyword>
<dbReference type="GO" id="GO:0003677">
    <property type="term" value="F:DNA binding"/>
    <property type="evidence" value="ECO:0007669"/>
    <property type="project" value="UniProtKB-KW"/>
</dbReference>
<evidence type="ECO:0000256" key="6">
    <source>
        <dbReference type="SAM" id="Phobius"/>
    </source>
</evidence>
<proteinExistence type="predicted"/>
<feature type="transmembrane region" description="Helical" evidence="6">
    <location>
        <begin position="6"/>
        <end position="25"/>
    </location>
</feature>
<dbReference type="Proteomes" id="UP000245207">
    <property type="component" value="Unassembled WGS sequence"/>
</dbReference>
<dbReference type="SMART" id="SM01019">
    <property type="entry name" value="B3"/>
    <property type="match status" value="2"/>
</dbReference>
<dbReference type="CDD" id="cd10017">
    <property type="entry name" value="B3_DNA"/>
    <property type="match status" value="2"/>
</dbReference>